<keyword evidence="8" id="KW-0413">Isomerase</keyword>
<dbReference type="InterPro" id="IPR055369">
    <property type="entry name" value="WH2_Lhr"/>
</dbReference>
<dbReference type="SMART" id="SM00487">
    <property type="entry name" value="DEXDc"/>
    <property type="match status" value="1"/>
</dbReference>
<keyword evidence="2" id="KW-0227">DNA damage</keyword>
<dbReference type="Pfam" id="PF08494">
    <property type="entry name" value="DEAD_assoc"/>
    <property type="match status" value="1"/>
</dbReference>
<feature type="domain" description="Helicase C-terminal" evidence="11">
    <location>
        <begin position="331"/>
        <end position="527"/>
    </location>
</feature>
<evidence type="ECO:0000256" key="3">
    <source>
        <dbReference type="ARBA" id="ARBA00022801"/>
    </source>
</evidence>
<dbReference type="Pfam" id="PF00271">
    <property type="entry name" value="Helicase_C"/>
    <property type="match status" value="1"/>
</dbReference>
<organism evidence="12 13">
    <name type="scientific">Bifidobacterium apousia</name>
    <dbReference type="NCBI Taxonomy" id="2750996"/>
    <lineage>
        <taxon>Bacteria</taxon>
        <taxon>Bacillati</taxon>
        <taxon>Actinomycetota</taxon>
        <taxon>Actinomycetes</taxon>
        <taxon>Bifidobacteriales</taxon>
        <taxon>Bifidobacteriaceae</taxon>
        <taxon>Bifidobacterium</taxon>
    </lineage>
</organism>
<dbReference type="GO" id="GO:0006281">
    <property type="term" value="P:DNA repair"/>
    <property type="evidence" value="ECO:0007669"/>
    <property type="project" value="UniProtKB-KW"/>
</dbReference>
<evidence type="ECO:0000256" key="2">
    <source>
        <dbReference type="ARBA" id="ARBA00022763"/>
    </source>
</evidence>
<reference evidence="12 13" key="1">
    <citation type="submission" date="2019-07" db="EMBL/GenBank/DDBJ databases">
        <title>Bifidobacterium asteroides genomes.</title>
        <authorList>
            <person name="Zheng H."/>
        </authorList>
    </citation>
    <scope>NUCLEOTIDE SEQUENCE [LARGE SCALE GENOMIC DNA]</scope>
    <source>
        <strain evidence="12 13">W8102</strain>
    </source>
</reference>
<evidence type="ECO:0000256" key="7">
    <source>
        <dbReference type="ARBA" id="ARBA00023204"/>
    </source>
</evidence>
<feature type="region of interest" description="Disordered" evidence="9">
    <location>
        <begin position="1304"/>
        <end position="1327"/>
    </location>
</feature>
<evidence type="ECO:0000256" key="4">
    <source>
        <dbReference type="ARBA" id="ARBA00022806"/>
    </source>
</evidence>
<feature type="compositionally biased region" description="Low complexity" evidence="9">
    <location>
        <begin position="21"/>
        <end position="32"/>
    </location>
</feature>
<keyword evidence="6" id="KW-0238">DNA-binding</keyword>
<protein>
    <submittedName>
        <fullName evidence="12">ATP-dependent helicase</fullName>
        <ecNumber evidence="12">3.6.4.-</ecNumber>
    </submittedName>
</protein>
<dbReference type="InterPro" id="IPR055368">
    <property type="entry name" value="WH3_Lhr"/>
</dbReference>
<evidence type="ECO:0000256" key="8">
    <source>
        <dbReference type="ARBA" id="ARBA00023235"/>
    </source>
</evidence>
<keyword evidence="5" id="KW-0067">ATP-binding</keyword>
<keyword evidence="1" id="KW-0547">Nucleotide-binding</keyword>
<dbReference type="InterPro" id="IPR014001">
    <property type="entry name" value="Helicase_ATP-bd"/>
</dbReference>
<accession>A0A556R115</accession>
<dbReference type="GO" id="GO:0005524">
    <property type="term" value="F:ATP binding"/>
    <property type="evidence" value="ECO:0007669"/>
    <property type="project" value="UniProtKB-KW"/>
</dbReference>
<feature type="compositionally biased region" description="Polar residues" evidence="9">
    <location>
        <begin position="1"/>
        <end position="20"/>
    </location>
</feature>
<dbReference type="InterPro" id="IPR027417">
    <property type="entry name" value="P-loop_NTPase"/>
</dbReference>
<keyword evidence="4 12" id="KW-0347">Helicase</keyword>
<feature type="compositionally biased region" description="Basic and acidic residues" evidence="9">
    <location>
        <begin position="374"/>
        <end position="393"/>
    </location>
</feature>
<comment type="caution">
    <text evidence="12">The sequence shown here is derived from an EMBL/GenBank/DDBJ whole genome shotgun (WGS) entry which is preliminary data.</text>
</comment>
<evidence type="ECO:0000256" key="9">
    <source>
        <dbReference type="SAM" id="MobiDB-lite"/>
    </source>
</evidence>
<dbReference type="InterPro" id="IPR055367">
    <property type="entry name" value="WH4_Lhr"/>
</dbReference>
<feature type="compositionally biased region" description="Basic residues" evidence="9">
    <location>
        <begin position="1408"/>
        <end position="1417"/>
    </location>
</feature>
<dbReference type="PANTHER" id="PTHR47962">
    <property type="entry name" value="ATP-DEPENDENT HELICASE LHR-RELATED-RELATED"/>
    <property type="match status" value="1"/>
</dbReference>
<dbReference type="SMART" id="SM00490">
    <property type="entry name" value="HELICc"/>
    <property type="match status" value="1"/>
</dbReference>
<feature type="region of interest" description="Disordered" evidence="9">
    <location>
        <begin position="368"/>
        <end position="429"/>
    </location>
</feature>
<dbReference type="Pfam" id="PF00270">
    <property type="entry name" value="DEAD"/>
    <property type="match status" value="1"/>
</dbReference>
<dbReference type="InterPro" id="IPR001650">
    <property type="entry name" value="Helicase_C-like"/>
</dbReference>
<dbReference type="PANTHER" id="PTHR47962:SF5">
    <property type="entry name" value="ATP-DEPENDENT HELICASE LHR-RELATED"/>
    <property type="match status" value="1"/>
</dbReference>
<dbReference type="InterPro" id="IPR052511">
    <property type="entry name" value="ATP-dep_Helicase"/>
</dbReference>
<evidence type="ECO:0000256" key="5">
    <source>
        <dbReference type="ARBA" id="ARBA00022840"/>
    </source>
</evidence>
<name>A0A556R115_9BIFI</name>
<feature type="compositionally biased region" description="Polar residues" evidence="9">
    <location>
        <begin position="397"/>
        <end position="411"/>
    </location>
</feature>
<evidence type="ECO:0000313" key="12">
    <source>
        <dbReference type="EMBL" id="TSJ82589.1"/>
    </source>
</evidence>
<dbReference type="InterPro" id="IPR045628">
    <property type="entry name" value="Lhr_WH_dom"/>
</dbReference>
<dbReference type="PROSITE" id="PS51192">
    <property type="entry name" value="HELICASE_ATP_BIND_1"/>
    <property type="match status" value="1"/>
</dbReference>
<keyword evidence="13" id="KW-1185">Reference proteome</keyword>
<dbReference type="EMBL" id="VMHK01000007">
    <property type="protein sequence ID" value="TSJ82589.1"/>
    <property type="molecule type" value="Genomic_DNA"/>
</dbReference>
<feature type="region of interest" description="Disordered" evidence="9">
    <location>
        <begin position="301"/>
        <end position="320"/>
    </location>
</feature>
<feature type="region of interest" description="Disordered" evidence="9">
    <location>
        <begin position="1557"/>
        <end position="1576"/>
    </location>
</feature>
<dbReference type="EC" id="3.6.4.-" evidence="12"/>
<evidence type="ECO:0000259" key="10">
    <source>
        <dbReference type="PROSITE" id="PS51192"/>
    </source>
</evidence>
<evidence type="ECO:0000259" key="11">
    <source>
        <dbReference type="PROSITE" id="PS51194"/>
    </source>
</evidence>
<dbReference type="Pfam" id="PF19306">
    <property type="entry name" value="WHD_Lhr"/>
    <property type="match status" value="1"/>
</dbReference>
<evidence type="ECO:0000313" key="13">
    <source>
        <dbReference type="Proteomes" id="UP000316508"/>
    </source>
</evidence>
<dbReference type="PROSITE" id="PS51194">
    <property type="entry name" value="HELICASE_CTER"/>
    <property type="match status" value="1"/>
</dbReference>
<proteinExistence type="predicted"/>
<evidence type="ECO:0000256" key="1">
    <source>
        <dbReference type="ARBA" id="ARBA00022741"/>
    </source>
</evidence>
<feature type="domain" description="Helicase ATP-binding" evidence="10">
    <location>
        <begin position="87"/>
        <end position="279"/>
    </location>
</feature>
<dbReference type="GO" id="GO:0003677">
    <property type="term" value="F:DNA binding"/>
    <property type="evidence" value="ECO:0007669"/>
    <property type="project" value="UniProtKB-KW"/>
</dbReference>
<dbReference type="InterPro" id="IPR013701">
    <property type="entry name" value="Lhr-like_DEAD/DEAH_assoc"/>
</dbReference>
<dbReference type="NCBIfam" id="NF007284">
    <property type="entry name" value="PRK09751.1"/>
    <property type="match status" value="1"/>
</dbReference>
<dbReference type="Gene3D" id="3.40.50.300">
    <property type="entry name" value="P-loop containing nucleotide triphosphate hydrolases"/>
    <property type="match status" value="2"/>
</dbReference>
<feature type="region of interest" description="Disordered" evidence="9">
    <location>
        <begin position="1398"/>
        <end position="1417"/>
    </location>
</feature>
<keyword evidence="3 12" id="KW-0378">Hydrolase</keyword>
<dbReference type="Proteomes" id="UP000316508">
    <property type="component" value="Unassembled WGS sequence"/>
</dbReference>
<keyword evidence="7" id="KW-0234">DNA repair</keyword>
<dbReference type="GO" id="GO:0004386">
    <property type="term" value="F:helicase activity"/>
    <property type="evidence" value="ECO:0007669"/>
    <property type="project" value="UniProtKB-KW"/>
</dbReference>
<dbReference type="CDD" id="cd17922">
    <property type="entry name" value="DEXHc_LHR-like"/>
    <property type="match status" value="1"/>
</dbReference>
<dbReference type="Pfam" id="PF23234">
    <property type="entry name" value="WHD_4th_Lhr"/>
    <property type="match status" value="1"/>
</dbReference>
<dbReference type="Pfam" id="PF23236">
    <property type="entry name" value="WHD_2nd_Lhr"/>
    <property type="match status" value="1"/>
</dbReference>
<feature type="region of interest" description="Disordered" evidence="9">
    <location>
        <begin position="1"/>
        <end position="60"/>
    </location>
</feature>
<evidence type="ECO:0000256" key="6">
    <source>
        <dbReference type="ARBA" id="ARBA00023125"/>
    </source>
</evidence>
<gene>
    <name evidence="12" type="ORF">FPK30_07725</name>
</gene>
<dbReference type="InterPro" id="IPR011545">
    <property type="entry name" value="DEAD/DEAH_box_helicase_dom"/>
</dbReference>
<sequence>MPLRQPASSPCSWGTTCRRASSSSWTMPTTSTGARSTPDRLSARPKKGGEGSMTHMGDPLDNFSPQTADWFRRTFPEGPTPTQVQAWPAIRAGGDALIISPTGSGKTLAAFLWAIDELMTRPRRSRKPGVAVLYISPMKALGTDVARNLQAPLEGIAERFEQQGRQAPKVRTGIRTGDTDARGRRALAAHPPDILVTTPESLYLMLTSKTASTLKNVQTVIVDEIHVLAGNKRGAHLALSLERLDDLVGGPVQRIGLSATVRPPEQVARFLGGSRPVSLIQPKSSTAMDLRLIEPLEDMADLAAPPGEPGQEGQEGDQRSGSIWPAIERAILDQVLSHRTTLVFVNSRGLAERLTARLNDLHQADVSQGGRYWNGRDRSGPSDKSEPAREPAHYDSATGSTSERTSGQTVDQPIAMAHHGSVSKERRRQVEDDLKAGRLRCVVATSSLELGIDMGSVDLVIQVNAPLSTASGLQRVGRADHQVGRVSQARLFPLTREQILECTASMESMVQGDIEPTIMPSSPLDVLAQQTVAAAAMGPLKEQDWLTTVRRAAPFAHLDQQVYRAVLGMLSGAYTSQDFTAFRPILVWDHQTGILTARPGAQRLAVTSGGTIPDRGSYSVVMPSEAAGGKPRRVGELDEEMVYESRKGDVITLGTTSWRIQQITRDRVVVVPAPGRSARLPFWHGEGTGRDSVFGRRLGRLARELSQGLIPAVQTASGRPGFTQPVCARLLEDGLDRPAINNLAALLAEQQASTGRVPDDRHLVVERCPNEEGDLRLILHSPYGRRVNEPWALAIAARLSRERGYDGSVWAGEDGIVVQIPGTDAFLEDQRIFGFTSDQVEREVRRHLVGSALFQARFRQCAARSLYMPRMEPGRRVPLWQQRLRASRLLDAALKEDDFPLVLETMRECLQDVYDMPALRELMTDLEQGSVRLVPASTKTPSPMASGLLFGYLGTFMYQYDMPKAERDAAMLAIDSDLLEQMVGQVDMADLLDQETVDQVTADLQRLSPKTRARGAEGLADLLRTLGPMDLAGIGRRMRGQEDEPVTEAQVRAMLEELQAQSRVVPVRLGTRDCWVWAGQAGRLTAVLGPGVIQPSAQPTKESESDSEAFDQLVRQYAAVHGPFTTEDLAGHLGLGGALLEDRLRSLVARELLMTGVFPRPDLSAYGEPGWEGGEPRRGWLDPEVFRRLRSRSLAKASKAASPVPGHVYSDFLLHRQGLAPLGQEPLMGTEGLLEVIGQLEGLALPPELWESAIFPARVRDYGPALMDDLLASGQVVWVGSDQGEGPLGAMTFYLAEDLDEELPAQSAGPPSVTNEAGKAGNPGKAGDREEALLGVLADGGAYRFDRLLRACASRGGDDIESPVSEAPDQEAMARSLWGLVRRGLVTNASLAPVRRLVRGSGSPTSGRTRRLPHGLRGHGRSLARAALARATGSSALSAAAEGFWTLVADERSAARGAAGTGMADANHKLSGGQDDDRERTVRLVHDEQAILDRYGLLAPVLPEVRSLPGGFSALYQVCRRMEEAGQLTRGVIVDGFGGAQFAPREVIDQLRGFQEDERNDDGEGGSKQRPPEPVVMDVTDPANLYGTALAWPATSGDGGGRPIRRIGNLLVQNRGRALVYAAPKGHHLLVFGEPERGLLEAAFAQLASWLRRGGQGRILFSDANGRPLTMREPVGMALAAAGFTAGPGGMALY</sequence>
<dbReference type="Pfam" id="PF23235">
    <property type="entry name" value="WHD_3rd_Lhr"/>
    <property type="match status" value="1"/>
</dbReference>
<dbReference type="SUPFAM" id="SSF52540">
    <property type="entry name" value="P-loop containing nucleoside triphosphate hydrolases"/>
    <property type="match status" value="1"/>
</dbReference>
<dbReference type="GO" id="GO:0016887">
    <property type="term" value="F:ATP hydrolysis activity"/>
    <property type="evidence" value="ECO:0007669"/>
    <property type="project" value="TreeGrafter"/>
</dbReference>